<dbReference type="InterPro" id="IPR000644">
    <property type="entry name" value="CBS_dom"/>
</dbReference>
<proteinExistence type="inferred from homology"/>
<accession>A0ABV9FEL4</accession>
<feature type="domain" description="SIS" evidence="7">
    <location>
        <begin position="40"/>
        <end position="183"/>
    </location>
</feature>
<dbReference type="InterPro" id="IPR046342">
    <property type="entry name" value="CBS_dom_sf"/>
</dbReference>
<evidence type="ECO:0000259" key="7">
    <source>
        <dbReference type="PROSITE" id="PS51464"/>
    </source>
</evidence>
<evidence type="ECO:0000256" key="5">
    <source>
        <dbReference type="PROSITE-ProRule" id="PRU00703"/>
    </source>
</evidence>
<evidence type="ECO:0000313" key="8">
    <source>
        <dbReference type="EMBL" id="MFC4599638.1"/>
    </source>
</evidence>
<dbReference type="Pfam" id="PF00571">
    <property type="entry name" value="CBS"/>
    <property type="match status" value="2"/>
</dbReference>
<keyword evidence="9" id="KW-1185">Reference proteome</keyword>
<sequence length="333" mass="35892">MPNTASIQVDIVSEGKKVFEDEIEALRYIKDRIDAKFEALVNMIYASKGRVIITGMGKSGHIGTKIAATMSSLGTPSYFLHPAEGVHGDLGMITREDIVIAVSNSGETDEVLNLIPSIKMIGAQLVGITGKPNSSIGKVADLNIILPVPREASLNNLAPTSSTTAQLVFGDALAVVLSRLKGFNTNDFALFHPSGALGKRLLIRIKDIMLKGEDNPVVSVRSNLKEAIIVMSSRGLGGVSVVNEENKLVGIITDGDLRRIFEKSNDSSNVFEMRVKDVMTATPITINENELAITALELMENRPKEILVLPVVDDHHVVVGIVRIHDILKAGII</sequence>
<comment type="caution">
    <text evidence="8">The sequence shown here is derived from an EMBL/GenBank/DDBJ whole genome shotgun (WGS) entry which is preliminary data.</text>
</comment>
<name>A0ABV9FEL4_9BACL</name>
<dbReference type="SMART" id="SM00116">
    <property type="entry name" value="CBS"/>
    <property type="match status" value="2"/>
</dbReference>
<dbReference type="SUPFAM" id="SSF53697">
    <property type="entry name" value="SIS domain"/>
    <property type="match status" value="1"/>
</dbReference>
<evidence type="ECO:0000256" key="4">
    <source>
        <dbReference type="PIRNR" id="PIRNR004692"/>
    </source>
</evidence>
<dbReference type="CDD" id="cd05014">
    <property type="entry name" value="SIS_Kpsf"/>
    <property type="match status" value="1"/>
</dbReference>
<dbReference type="InterPro" id="IPR046348">
    <property type="entry name" value="SIS_dom_sf"/>
</dbReference>
<reference evidence="9" key="1">
    <citation type="journal article" date="2019" name="Int. J. Syst. Evol. Microbiol.">
        <title>The Global Catalogue of Microorganisms (GCM) 10K type strain sequencing project: providing services to taxonomists for standard genome sequencing and annotation.</title>
        <authorList>
            <consortium name="The Broad Institute Genomics Platform"/>
            <consortium name="The Broad Institute Genome Sequencing Center for Infectious Disease"/>
            <person name="Wu L."/>
            <person name="Ma J."/>
        </authorList>
    </citation>
    <scope>NUCLEOTIDE SEQUENCE [LARGE SCALE GENOMIC DNA]</scope>
    <source>
        <strain evidence="9">CCUG 49571</strain>
    </source>
</reference>
<dbReference type="CDD" id="cd04604">
    <property type="entry name" value="CBS_pair_SIS_assoc"/>
    <property type="match status" value="1"/>
</dbReference>
<comment type="similarity">
    <text evidence="1 4">Belongs to the SIS family. GutQ/KpsF subfamily.</text>
</comment>
<dbReference type="InterPro" id="IPR035474">
    <property type="entry name" value="SIS_Kpsf"/>
</dbReference>
<dbReference type="Pfam" id="PF01380">
    <property type="entry name" value="SIS"/>
    <property type="match status" value="1"/>
</dbReference>
<dbReference type="PANTHER" id="PTHR42745:SF1">
    <property type="entry name" value="ARABINOSE 5-PHOSPHATE ISOMERASE KDSD"/>
    <property type="match status" value="1"/>
</dbReference>
<dbReference type="InterPro" id="IPR001347">
    <property type="entry name" value="SIS_dom"/>
</dbReference>
<evidence type="ECO:0000256" key="2">
    <source>
        <dbReference type="ARBA" id="ARBA00022737"/>
    </source>
</evidence>
<feature type="domain" description="CBS" evidence="6">
    <location>
        <begin position="279"/>
        <end position="333"/>
    </location>
</feature>
<keyword evidence="3 5" id="KW-0129">CBS domain</keyword>
<dbReference type="EMBL" id="JBHSEP010000011">
    <property type="protein sequence ID" value="MFC4599638.1"/>
    <property type="molecule type" value="Genomic_DNA"/>
</dbReference>
<dbReference type="PROSITE" id="PS51371">
    <property type="entry name" value="CBS"/>
    <property type="match status" value="2"/>
</dbReference>
<organism evidence="8 9">
    <name type="scientific">Cohnella hongkongensis</name>
    <dbReference type="NCBI Taxonomy" id="178337"/>
    <lineage>
        <taxon>Bacteria</taxon>
        <taxon>Bacillati</taxon>
        <taxon>Bacillota</taxon>
        <taxon>Bacilli</taxon>
        <taxon>Bacillales</taxon>
        <taxon>Paenibacillaceae</taxon>
        <taxon>Cohnella</taxon>
    </lineage>
</organism>
<dbReference type="NCBIfam" id="TIGR00393">
    <property type="entry name" value="kpsF"/>
    <property type="match status" value="1"/>
</dbReference>
<dbReference type="InterPro" id="IPR004800">
    <property type="entry name" value="KdsD/KpsF-type"/>
</dbReference>
<evidence type="ECO:0000256" key="1">
    <source>
        <dbReference type="ARBA" id="ARBA00008165"/>
    </source>
</evidence>
<evidence type="ECO:0000256" key="3">
    <source>
        <dbReference type="ARBA" id="ARBA00023122"/>
    </source>
</evidence>
<dbReference type="PROSITE" id="PS51464">
    <property type="entry name" value="SIS"/>
    <property type="match status" value="1"/>
</dbReference>
<dbReference type="PIRSF" id="PIRSF004692">
    <property type="entry name" value="KdsD_KpsF"/>
    <property type="match status" value="1"/>
</dbReference>
<evidence type="ECO:0000313" key="9">
    <source>
        <dbReference type="Proteomes" id="UP001596028"/>
    </source>
</evidence>
<dbReference type="PANTHER" id="PTHR42745">
    <property type="match status" value="1"/>
</dbReference>
<dbReference type="Gene3D" id="3.40.50.10490">
    <property type="entry name" value="Glucose-6-phosphate isomerase like protein, domain 1"/>
    <property type="match status" value="1"/>
</dbReference>
<evidence type="ECO:0000259" key="6">
    <source>
        <dbReference type="PROSITE" id="PS51371"/>
    </source>
</evidence>
<gene>
    <name evidence="8" type="ORF">ACFO3S_15405</name>
</gene>
<protein>
    <submittedName>
        <fullName evidence="8">SIS domain-containing protein</fullName>
    </submittedName>
</protein>
<dbReference type="Gene3D" id="3.10.580.10">
    <property type="entry name" value="CBS-domain"/>
    <property type="match status" value="1"/>
</dbReference>
<dbReference type="InterPro" id="IPR050986">
    <property type="entry name" value="GutQ/KpsF_isomerases"/>
</dbReference>
<feature type="domain" description="CBS" evidence="6">
    <location>
        <begin position="209"/>
        <end position="267"/>
    </location>
</feature>
<keyword evidence="2" id="KW-0677">Repeat</keyword>
<dbReference type="Proteomes" id="UP001596028">
    <property type="component" value="Unassembled WGS sequence"/>
</dbReference>
<dbReference type="RefSeq" id="WP_378097819.1">
    <property type="nucleotide sequence ID" value="NZ_JBHSEP010000011.1"/>
</dbReference>